<dbReference type="PANTHER" id="PTHR47356">
    <property type="entry name" value="FAD-DEPENDENT MONOOXYGENASE ASQG-RELATED"/>
    <property type="match status" value="1"/>
</dbReference>
<evidence type="ECO:0000256" key="2">
    <source>
        <dbReference type="ARBA" id="ARBA00022630"/>
    </source>
</evidence>
<reference evidence="6 7" key="1">
    <citation type="submission" date="2024-02" db="EMBL/GenBank/DDBJ databases">
        <title>De novo assembly and annotation of 12 fungi associated with fruit tree decline syndrome in Ontario, Canada.</title>
        <authorList>
            <person name="Sulman M."/>
            <person name="Ellouze W."/>
            <person name="Ilyukhin E."/>
        </authorList>
    </citation>
    <scope>NUCLEOTIDE SEQUENCE [LARGE SCALE GENOMIC DNA]</scope>
    <source>
        <strain evidence="6 7">M1-105</strain>
    </source>
</reference>
<dbReference type="Proteomes" id="UP001521116">
    <property type="component" value="Unassembled WGS sequence"/>
</dbReference>
<proteinExistence type="inferred from homology"/>
<keyword evidence="3" id="KW-0274">FAD</keyword>
<dbReference type="InterPro" id="IPR050562">
    <property type="entry name" value="FAD_mOase_fung"/>
</dbReference>
<dbReference type="Gene3D" id="3.50.50.60">
    <property type="entry name" value="FAD/NAD(P)-binding domain"/>
    <property type="match status" value="1"/>
</dbReference>
<gene>
    <name evidence="6" type="ORF">SLS56_006661</name>
</gene>
<evidence type="ECO:0000256" key="1">
    <source>
        <dbReference type="ARBA" id="ARBA00007992"/>
    </source>
</evidence>
<evidence type="ECO:0000259" key="5">
    <source>
        <dbReference type="Pfam" id="PF01494"/>
    </source>
</evidence>
<feature type="domain" description="FAD-binding" evidence="5">
    <location>
        <begin position="8"/>
        <end position="176"/>
    </location>
</feature>
<comment type="similarity">
    <text evidence="1">Belongs to the paxM FAD-dependent monooxygenase family.</text>
</comment>
<name>A0ABR3SQ40_9PEZI</name>
<evidence type="ECO:0000256" key="4">
    <source>
        <dbReference type="ARBA" id="ARBA00023002"/>
    </source>
</evidence>
<dbReference type="InterPro" id="IPR002938">
    <property type="entry name" value="FAD-bd"/>
</dbReference>
<sequence length="484" mass="53177">MASKSSHQVIIVGGGITGLTLALMLQNLNIDFVLLEGYSSVTPNVGASIGLYANGVRVLDQLGLYQDILKVAQSAKRHVVRDGDTGKILTRMPCGPELEARHGYSALFMQRHQLLCILYEHLVEKERILVNKKVHRIEHLADSVLVHTTDGGVFEGQMVVGADGVHSTVRKEMRRTAEELEPGYIPKKDKENIKCEYACVFGFAKPTKTIAPGDVVAAAKDYATAGVMGAQTGEVFLFWFWKLPSSQSSCKVEDIPRLTKEDQARELQRGGDVIVADPEVRLKDVVNNLERSAVTALPHFVFSKWHFRRVITVGDAAHKFNPLVGQGGNSCIESCAALVNELTATLSTSELASPSWSLESLEKVFTAVETQRVPRLLEMVEKSQQAQRASAWDSWALKLASKYVVPLQSLHQFTDFYSSFITGGVSLKTLAMPDAIHEWPYDDEKKDIKGQGSNLPAILTTASFAAFAGILLERKLRNGTILGN</sequence>
<organism evidence="6 7">
    <name type="scientific">Neofusicoccum ribis</name>
    <dbReference type="NCBI Taxonomy" id="45134"/>
    <lineage>
        <taxon>Eukaryota</taxon>
        <taxon>Fungi</taxon>
        <taxon>Dikarya</taxon>
        <taxon>Ascomycota</taxon>
        <taxon>Pezizomycotina</taxon>
        <taxon>Dothideomycetes</taxon>
        <taxon>Dothideomycetes incertae sedis</taxon>
        <taxon>Botryosphaeriales</taxon>
        <taxon>Botryosphaeriaceae</taxon>
        <taxon>Neofusicoccum</taxon>
    </lineage>
</organism>
<dbReference type="PANTHER" id="PTHR47356:SF2">
    <property type="entry name" value="FAD-BINDING DOMAIN-CONTAINING PROTEIN-RELATED"/>
    <property type="match status" value="1"/>
</dbReference>
<keyword evidence="2" id="KW-0285">Flavoprotein</keyword>
<dbReference type="InterPro" id="IPR036188">
    <property type="entry name" value="FAD/NAD-bd_sf"/>
</dbReference>
<evidence type="ECO:0000313" key="6">
    <source>
        <dbReference type="EMBL" id="KAL1626844.1"/>
    </source>
</evidence>
<feature type="domain" description="FAD-binding" evidence="5">
    <location>
        <begin position="283"/>
        <end position="347"/>
    </location>
</feature>
<keyword evidence="7" id="KW-1185">Reference proteome</keyword>
<protein>
    <recommendedName>
        <fullName evidence="5">FAD-binding domain-containing protein</fullName>
    </recommendedName>
</protein>
<dbReference type="PRINTS" id="PR00420">
    <property type="entry name" value="RNGMNOXGNASE"/>
</dbReference>
<dbReference type="SUPFAM" id="SSF51905">
    <property type="entry name" value="FAD/NAD(P)-binding domain"/>
    <property type="match status" value="1"/>
</dbReference>
<comment type="caution">
    <text evidence="6">The sequence shown here is derived from an EMBL/GenBank/DDBJ whole genome shotgun (WGS) entry which is preliminary data.</text>
</comment>
<dbReference type="Pfam" id="PF01494">
    <property type="entry name" value="FAD_binding_3"/>
    <property type="match status" value="2"/>
</dbReference>
<accession>A0ABR3SQ40</accession>
<evidence type="ECO:0000256" key="3">
    <source>
        <dbReference type="ARBA" id="ARBA00022827"/>
    </source>
</evidence>
<evidence type="ECO:0000313" key="7">
    <source>
        <dbReference type="Proteomes" id="UP001521116"/>
    </source>
</evidence>
<keyword evidence="4" id="KW-0560">Oxidoreductase</keyword>
<dbReference type="EMBL" id="JAJVDC020000078">
    <property type="protein sequence ID" value="KAL1626844.1"/>
    <property type="molecule type" value="Genomic_DNA"/>
</dbReference>